<proteinExistence type="inferred from homology"/>
<keyword evidence="10" id="KW-1185">Reference proteome</keyword>
<feature type="chain" id="PRO_5046320131" evidence="7">
    <location>
        <begin position="39"/>
        <end position="483"/>
    </location>
</feature>
<keyword evidence="6" id="KW-0106">Calcium</keyword>
<dbReference type="InterPro" id="IPR000917">
    <property type="entry name" value="Sulfatase_N"/>
</dbReference>
<evidence type="ECO:0000256" key="1">
    <source>
        <dbReference type="ARBA" id="ARBA00001913"/>
    </source>
</evidence>
<dbReference type="InterPro" id="IPR050738">
    <property type="entry name" value="Sulfatase"/>
</dbReference>
<dbReference type="Pfam" id="PF00884">
    <property type="entry name" value="Sulfatase"/>
    <property type="match status" value="1"/>
</dbReference>
<dbReference type="InterPro" id="IPR017850">
    <property type="entry name" value="Alkaline_phosphatase_core_sf"/>
</dbReference>
<sequence>LHEYPGQDGGIRMRNPLKQILMSLAACVLWGNSSLAQANEQPNVVLMMVDNLGWGELGVYGGGVLRGAATPRLDALAEEGMRLLNFNVEPQCTPSRSALMTGRRPIRSATTRVVWGVPYGMVGWEVTMAELFSDAGYSTGMFGKWHLGDMPGRFPTDQGFDEWYGVANTTDESEYSSQFQFDASVSGQPMIQEATRGETPRDVKPYTLASRREIDGELTSRAIDFMERSVASDEPFFAFVPFTQPHLPTLPHPDFDGITGNGHYADVLAEIDFRSGQILDAISDLGVEDNTIVIWLSDNGPEYFQPWHGTAGPWRGSYFTAWEGSLRVPFLMRWPGRIEAGSTSNEIVHLVDMLPTLGRVAGYDVPDDRIVDGVDQLDFFLGEQDTSNREGFIIYNNDDVYGYKWRNWKLHLIELENMNSDPRPLNVPRVFNLITDPKEEYEIQEEATWILPIIFEKIVAFEKTLIEEPPVPFGVPEPYEPSN</sequence>
<comment type="similarity">
    <text evidence="2">Belongs to the sulfatase family.</text>
</comment>
<feature type="domain" description="Sulfatase N-terminal" evidence="8">
    <location>
        <begin position="42"/>
        <end position="363"/>
    </location>
</feature>
<keyword evidence="3" id="KW-0479">Metal-binding</keyword>
<comment type="caution">
    <text evidence="9">The sequence shown here is derived from an EMBL/GenBank/DDBJ whole genome shotgun (WGS) entry which is preliminary data.</text>
</comment>
<protein>
    <submittedName>
        <fullName evidence="9">Arylsulfatase</fullName>
    </submittedName>
</protein>
<dbReference type="Proteomes" id="UP001595629">
    <property type="component" value="Unassembled WGS sequence"/>
</dbReference>
<feature type="non-terminal residue" evidence="9">
    <location>
        <position position="1"/>
    </location>
</feature>
<dbReference type="PANTHER" id="PTHR42693:SF42">
    <property type="entry name" value="ARYLSULFATASE G"/>
    <property type="match status" value="1"/>
</dbReference>
<evidence type="ECO:0000256" key="2">
    <source>
        <dbReference type="ARBA" id="ARBA00008779"/>
    </source>
</evidence>
<evidence type="ECO:0000256" key="6">
    <source>
        <dbReference type="ARBA" id="ARBA00022837"/>
    </source>
</evidence>
<dbReference type="Gene3D" id="3.40.720.10">
    <property type="entry name" value="Alkaline Phosphatase, subunit A"/>
    <property type="match status" value="1"/>
</dbReference>
<gene>
    <name evidence="9" type="ORF">ACFORG_20305</name>
</gene>
<accession>A0ABV7TKL4</accession>
<dbReference type="SUPFAM" id="SSF53649">
    <property type="entry name" value="Alkaline phosphatase-like"/>
    <property type="match status" value="1"/>
</dbReference>
<evidence type="ECO:0000259" key="8">
    <source>
        <dbReference type="Pfam" id="PF00884"/>
    </source>
</evidence>
<evidence type="ECO:0000313" key="10">
    <source>
        <dbReference type="Proteomes" id="UP001595629"/>
    </source>
</evidence>
<dbReference type="Gene3D" id="3.30.1120.10">
    <property type="match status" value="1"/>
</dbReference>
<keyword evidence="4 7" id="KW-0732">Signal</keyword>
<dbReference type="PANTHER" id="PTHR42693">
    <property type="entry name" value="ARYLSULFATASE FAMILY MEMBER"/>
    <property type="match status" value="1"/>
</dbReference>
<evidence type="ECO:0000313" key="9">
    <source>
        <dbReference type="EMBL" id="MFC3616094.1"/>
    </source>
</evidence>
<dbReference type="CDD" id="cd16142">
    <property type="entry name" value="ARS_like"/>
    <property type="match status" value="1"/>
</dbReference>
<dbReference type="EMBL" id="JBHRXI010000039">
    <property type="protein sequence ID" value="MFC3616094.1"/>
    <property type="molecule type" value="Genomic_DNA"/>
</dbReference>
<evidence type="ECO:0000256" key="3">
    <source>
        <dbReference type="ARBA" id="ARBA00022723"/>
    </source>
</evidence>
<evidence type="ECO:0000256" key="4">
    <source>
        <dbReference type="ARBA" id="ARBA00022729"/>
    </source>
</evidence>
<comment type="cofactor">
    <cofactor evidence="1">
        <name>Ca(2+)</name>
        <dbReference type="ChEBI" id="CHEBI:29108"/>
    </cofactor>
</comment>
<evidence type="ECO:0000256" key="5">
    <source>
        <dbReference type="ARBA" id="ARBA00022801"/>
    </source>
</evidence>
<keyword evidence="5" id="KW-0378">Hydrolase</keyword>
<dbReference type="RefSeq" id="WP_386737396.1">
    <property type="nucleotide sequence ID" value="NZ_JBHRXI010000039.1"/>
</dbReference>
<name>A0ABV7TKL4_9RHOB</name>
<feature type="signal peptide" evidence="7">
    <location>
        <begin position="1"/>
        <end position="38"/>
    </location>
</feature>
<evidence type="ECO:0000256" key="7">
    <source>
        <dbReference type="SAM" id="SignalP"/>
    </source>
</evidence>
<reference evidence="10" key="1">
    <citation type="journal article" date="2019" name="Int. J. Syst. Evol. Microbiol.">
        <title>The Global Catalogue of Microorganisms (GCM) 10K type strain sequencing project: providing services to taxonomists for standard genome sequencing and annotation.</title>
        <authorList>
            <consortium name="The Broad Institute Genomics Platform"/>
            <consortium name="The Broad Institute Genome Sequencing Center for Infectious Disease"/>
            <person name="Wu L."/>
            <person name="Ma J."/>
        </authorList>
    </citation>
    <scope>NUCLEOTIDE SEQUENCE [LARGE SCALE GENOMIC DNA]</scope>
    <source>
        <strain evidence="10">KCTC 42911</strain>
    </source>
</reference>
<organism evidence="9 10">
    <name type="scientific">Lutimaribacter marinistellae</name>
    <dbReference type="NCBI Taxonomy" id="1820329"/>
    <lineage>
        <taxon>Bacteria</taxon>
        <taxon>Pseudomonadati</taxon>
        <taxon>Pseudomonadota</taxon>
        <taxon>Alphaproteobacteria</taxon>
        <taxon>Rhodobacterales</taxon>
        <taxon>Roseobacteraceae</taxon>
        <taxon>Lutimaribacter</taxon>
    </lineage>
</organism>